<evidence type="ECO:0000256" key="7">
    <source>
        <dbReference type="ARBA" id="ARBA00047984"/>
    </source>
</evidence>
<feature type="coiled-coil region" evidence="8">
    <location>
        <begin position="39"/>
        <end position="73"/>
    </location>
</feature>
<dbReference type="FunFam" id="3.40.50.300:FF:000637">
    <property type="entry name" value="ATP-dependent RNA helicase DHX37/DHR1"/>
    <property type="match status" value="1"/>
</dbReference>
<dbReference type="PROSITE" id="PS00690">
    <property type="entry name" value="DEAH_ATP_HELICASE"/>
    <property type="match status" value="1"/>
</dbReference>
<dbReference type="InterPro" id="IPR056371">
    <property type="entry name" value="DHX37-like_C"/>
</dbReference>
<dbReference type="PANTHER" id="PTHR18934:SF99">
    <property type="entry name" value="ATP-DEPENDENT RNA HELICASE DHX37-RELATED"/>
    <property type="match status" value="1"/>
</dbReference>
<evidence type="ECO:0000256" key="8">
    <source>
        <dbReference type="SAM" id="Coils"/>
    </source>
</evidence>
<proteinExistence type="inferred from homology"/>
<gene>
    <name evidence="12" type="ORF">RDWZM_008081</name>
</gene>
<dbReference type="InterPro" id="IPR007502">
    <property type="entry name" value="Helicase-assoc_dom"/>
</dbReference>
<accession>A0A9Q0RJN2</accession>
<keyword evidence="13" id="KW-1185">Reference proteome</keyword>
<keyword evidence="5" id="KW-0347">Helicase</keyword>
<evidence type="ECO:0000256" key="5">
    <source>
        <dbReference type="ARBA" id="ARBA00022806"/>
    </source>
</evidence>
<dbReference type="GO" id="GO:0005524">
    <property type="term" value="F:ATP binding"/>
    <property type="evidence" value="ECO:0007669"/>
    <property type="project" value="UniProtKB-KW"/>
</dbReference>
<dbReference type="InterPro" id="IPR011545">
    <property type="entry name" value="DEAD/DEAH_box_helicase_dom"/>
</dbReference>
<reference evidence="12" key="1">
    <citation type="submission" date="2022-12" db="EMBL/GenBank/DDBJ databases">
        <title>Genome assemblies of Blomia tropicalis.</title>
        <authorList>
            <person name="Cui Y."/>
        </authorList>
    </citation>
    <scope>NUCLEOTIDE SEQUENCE</scope>
    <source>
        <tissue evidence="12">Adult mites</tissue>
    </source>
</reference>
<dbReference type="GO" id="GO:0005730">
    <property type="term" value="C:nucleolus"/>
    <property type="evidence" value="ECO:0007669"/>
    <property type="project" value="TreeGrafter"/>
</dbReference>
<evidence type="ECO:0000256" key="2">
    <source>
        <dbReference type="ARBA" id="ARBA00012552"/>
    </source>
</evidence>
<dbReference type="Pfam" id="PF07717">
    <property type="entry name" value="OB_NTP_bind"/>
    <property type="match status" value="1"/>
</dbReference>
<dbReference type="PROSITE" id="PS51192">
    <property type="entry name" value="HELICASE_ATP_BIND_1"/>
    <property type="match status" value="1"/>
</dbReference>
<dbReference type="EMBL" id="JAPWDV010000003">
    <property type="protein sequence ID" value="KAJ6216924.1"/>
    <property type="molecule type" value="Genomic_DNA"/>
</dbReference>
<dbReference type="EC" id="3.6.4.13" evidence="2"/>
<comment type="similarity">
    <text evidence="1">Belongs to the DEAD box helicase family. DEAH subfamily.</text>
</comment>
<dbReference type="Gene3D" id="1.20.120.1080">
    <property type="match status" value="1"/>
</dbReference>
<feature type="region of interest" description="Disordered" evidence="9">
    <location>
        <begin position="498"/>
        <end position="518"/>
    </location>
</feature>
<evidence type="ECO:0000256" key="9">
    <source>
        <dbReference type="SAM" id="MobiDB-lite"/>
    </source>
</evidence>
<keyword evidence="3" id="KW-0547">Nucleotide-binding</keyword>
<dbReference type="PANTHER" id="PTHR18934">
    <property type="entry name" value="ATP-DEPENDENT RNA HELICASE"/>
    <property type="match status" value="1"/>
</dbReference>
<keyword evidence="6" id="KW-0067">ATP-binding</keyword>
<dbReference type="GO" id="GO:0000462">
    <property type="term" value="P:maturation of SSU-rRNA from tricistronic rRNA transcript (SSU-rRNA, 5.8S rRNA, LSU-rRNA)"/>
    <property type="evidence" value="ECO:0007669"/>
    <property type="project" value="TreeGrafter"/>
</dbReference>
<dbReference type="InterPro" id="IPR011709">
    <property type="entry name" value="DEAD-box_helicase_OB_fold"/>
</dbReference>
<dbReference type="Pfam" id="PF00271">
    <property type="entry name" value="Helicase_C"/>
    <property type="match status" value="1"/>
</dbReference>
<feature type="domain" description="Helicase ATP-binding" evidence="10">
    <location>
        <begin position="256"/>
        <end position="423"/>
    </location>
</feature>
<evidence type="ECO:0000259" key="11">
    <source>
        <dbReference type="PROSITE" id="PS51194"/>
    </source>
</evidence>
<dbReference type="InterPro" id="IPR002464">
    <property type="entry name" value="DNA/RNA_helicase_DEAH_CS"/>
</dbReference>
<dbReference type="AlphaFoldDB" id="A0A9Q0RJN2"/>
<name>A0A9Q0RJN2_BLOTA</name>
<evidence type="ECO:0000259" key="10">
    <source>
        <dbReference type="PROSITE" id="PS51192"/>
    </source>
</evidence>
<dbReference type="Gene3D" id="3.40.50.300">
    <property type="entry name" value="P-loop containing nucleotide triphosphate hydrolases"/>
    <property type="match status" value="2"/>
</dbReference>
<dbReference type="SMART" id="SM00847">
    <property type="entry name" value="HA2"/>
    <property type="match status" value="1"/>
</dbReference>
<protein>
    <recommendedName>
        <fullName evidence="2">RNA helicase</fullName>
        <ecNumber evidence="2">3.6.4.13</ecNumber>
    </recommendedName>
</protein>
<feature type="compositionally biased region" description="Basic and acidic residues" evidence="9">
    <location>
        <begin position="174"/>
        <end position="191"/>
    </location>
</feature>
<dbReference type="PROSITE" id="PS51194">
    <property type="entry name" value="HELICASE_CTER"/>
    <property type="match status" value="1"/>
</dbReference>
<dbReference type="Proteomes" id="UP001142055">
    <property type="component" value="Chromosome 3"/>
</dbReference>
<feature type="domain" description="Helicase C-terminal" evidence="11">
    <location>
        <begin position="515"/>
        <end position="707"/>
    </location>
</feature>
<dbReference type="Pfam" id="PF00270">
    <property type="entry name" value="DEAD"/>
    <property type="match status" value="1"/>
</dbReference>
<evidence type="ECO:0000256" key="6">
    <source>
        <dbReference type="ARBA" id="ARBA00022840"/>
    </source>
</evidence>
<dbReference type="SMART" id="SM00487">
    <property type="entry name" value="DEXDc"/>
    <property type="match status" value="1"/>
</dbReference>
<keyword evidence="8" id="KW-0175">Coiled coil</keyword>
<evidence type="ECO:0000313" key="13">
    <source>
        <dbReference type="Proteomes" id="UP001142055"/>
    </source>
</evidence>
<feature type="compositionally biased region" description="Acidic residues" evidence="9">
    <location>
        <begin position="162"/>
        <end position="173"/>
    </location>
</feature>
<organism evidence="12 13">
    <name type="scientific">Blomia tropicalis</name>
    <name type="common">Mite</name>
    <dbReference type="NCBI Taxonomy" id="40697"/>
    <lineage>
        <taxon>Eukaryota</taxon>
        <taxon>Metazoa</taxon>
        <taxon>Ecdysozoa</taxon>
        <taxon>Arthropoda</taxon>
        <taxon>Chelicerata</taxon>
        <taxon>Arachnida</taxon>
        <taxon>Acari</taxon>
        <taxon>Acariformes</taxon>
        <taxon>Sarcoptiformes</taxon>
        <taxon>Astigmata</taxon>
        <taxon>Glycyphagoidea</taxon>
        <taxon>Echimyopodidae</taxon>
        <taxon>Blomia</taxon>
    </lineage>
</organism>
<evidence type="ECO:0000256" key="4">
    <source>
        <dbReference type="ARBA" id="ARBA00022801"/>
    </source>
</evidence>
<evidence type="ECO:0000256" key="3">
    <source>
        <dbReference type="ARBA" id="ARBA00022741"/>
    </source>
</evidence>
<dbReference type="InterPro" id="IPR001650">
    <property type="entry name" value="Helicase_C-like"/>
</dbReference>
<dbReference type="InterPro" id="IPR014001">
    <property type="entry name" value="Helicase_ATP-bd"/>
</dbReference>
<dbReference type="GO" id="GO:0003724">
    <property type="term" value="F:RNA helicase activity"/>
    <property type="evidence" value="ECO:0007669"/>
    <property type="project" value="UniProtKB-EC"/>
</dbReference>
<dbReference type="Pfam" id="PF21010">
    <property type="entry name" value="HA2_C"/>
    <property type="match status" value="1"/>
</dbReference>
<dbReference type="CDD" id="cd18791">
    <property type="entry name" value="SF2_C_RHA"/>
    <property type="match status" value="1"/>
</dbReference>
<dbReference type="CDD" id="cd17982">
    <property type="entry name" value="DEXHc_DHX37"/>
    <property type="match status" value="1"/>
</dbReference>
<dbReference type="GO" id="GO:0003723">
    <property type="term" value="F:RNA binding"/>
    <property type="evidence" value="ECO:0007669"/>
    <property type="project" value="TreeGrafter"/>
</dbReference>
<evidence type="ECO:0000313" key="12">
    <source>
        <dbReference type="EMBL" id="KAJ6216924.1"/>
    </source>
</evidence>
<evidence type="ECO:0000256" key="1">
    <source>
        <dbReference type="ARBA" id="ARBA00008792"/>
    </source>
</evidence>
<dbReference type="SUPFAM" id="SSF52540">
    <property type="entry name" value="P-loop containing nucleoside triphosphate hydrolases"/>
    <property type="match status" value="1"/>
</dbReference>
<comment type="catalytic activity">
    <reaction evidence="7">
        <text>ATP + H2O = ADP + phosphate + H(+)</text>
        <dbReference type="Rhea" id="RHEA:13065"/>
        <dbReference type="ChEBI" id="CHEBI:15377"/>
        <dbReference type="ChEBI" id="CHEBI:15378"/>
        <dbReference type="ChEBI" id="CHEBI:30616"/>
        <dbReference type="ChEBI" id="CHEBI:43474"/>
        <dbReference type="ChEBI" id="CHEBI:456216"/>
        <dbReference type="EC" id="3.6.4.13"/>
    </reaction>
</comment>
<dbReference type="SMART" id="SM00490">
    <property type="entry name" value="HELICc"/>
    <property type="match status" value="1"/>
</dbReference>
<sequence>MASKEVKIDFCEDDNKFDECNALVLPGKKIKPTKSKNKLNNVEKKVVLSKKKRKKLEKILERKNKKLNRTKLISDLKEFQVKEKQYDLMPSTSVIQTAGRKRINDLIKLYNVINVNEENGEKPNFDHRKLKIPKINLKCNEKNFNRRVKNTKDLNVVGLEMSSEDEEEEEESADETKSSCSDSDHETESTEKCVNNESEKKEVTVVPKVEEKVISTPKVEIKKEIKKSVYLTVNRVEEIQNRRLKLPILTEEHRIMEEIMYNPVVIICGETGSGKTTQVPQFLYEGGYTMNGKMIGITEPRRVAAISMAKRVAHELNLTLNEVSYQIRFDGTVTDKTMIKFMTDGILMKEIQHDFLLRKYSAIVIDEAHERSLYSDILIGFLSRVVKTRQKQGDPLKLIIMSATLRVEDFTENKKLFIETPPVIKIDARQFPVSVHFSKRTNPNYLREAFKKVCKIHSSLPPGGILVFLTGRQEVNSLCRMLKEKFPFNNISKETVDKEGNVDEKSSEENVPIKDEKQNSSKVPMVNLDCYSVEPTESERIMDDLDYSDDEFDKENLSEDEFDYDDEEMNGVTTDEPLYCLPLYSMLPNHKQALVFKNPPPGCRLCVIATNVAETSLTIPNIKYVIDTGKIKNKVFDTITGISTFIVEWTSKASADQRAGRAGRTSAGHCYRLYSSAVYNDQFKKYSIPEILAKPIDDLMLQMKAIGIDNVANFPFPSPPKIESLLAAEKRLIFLEALKEENVILKGKKIVRSFISSIGKVMATFPVNPRYSKMLCLSSQSNLLPFTIAIISALTVQEIFIYDEGKQKNAFFSNPLCLQFGDLLAILNAVGAANNEGLSAKFCEHYGLRYSAMVEINKLRMQLSQQIKEINKEANVSTEISQPPNQEQIRLLRQLFLCGFTDHVAKRVPIQIRSNNDDLDENGPVTKKPRSGRYCYQSTEVVCPIFISPHSALSNETPPYVVYHDIFESTKMYMRTIVPIEPEWLPIYASKHCNFSNPLNHPPPRYDEIDDKVKCYRTSTFGPHNWQLPAVESEYPECFDKYRHFALFLLSGNVLKWFDKYSKILITPPIVITKPWAFIQPKVDQIVNALTCNKINSKKALKSKWKSEQSFLLNEYLEWIPESQKEKIRSTWPPTN</sequence>
<comment type="caution">
    <text evidence="12">The sequence shown here is derived from an EMBL/GenBank/DDBJ whole genome shotgun (WGS) entry which is preliminary data.</text>
</comment>
<dbReference type="InterPro" id="IPR027417">
    <property type="entry name" value="P-loop_NTPase"/>
</dbReference>
<dbReference type="OMA" id="KYAYHCA"/>
<feature type="region of interest" description="Disordered" evidence="9">
    <location>
        <begin position="160"/>
        <end position="201"/>
    </location>
</feature>
<dbReference type="Pfam" id="PF23362">
    <property type="entry name" value="DHX37_C"/>
    <property type="match status" value="1"/>
</dbReference>
<dbReference type="GO" id="GO:0016787">
    <property type="term" value="F:hydrolase activity"/>
    <property type="evidence" value="ECO:0007669"/>
    <property type="project" value="UniProtKB-KW"/>
</dbReference>
<keyword evidence="4" id="KW-0378">Hydrolase</keyword>